<sequence length="129" mass="13862">MTADAIHVTVEMPPITRTQLALYGGASGDHNPIHIDIDFAKKAGFPDVFAHGMLVMGLAGRVVTQAVPLARLKSYAVRFAAITQVHDRLTVEAREVGTVEGGTDRRLEVIVRDQNGQVKVQGEAVMSAD</sequence>
<organism evidence="2 3">
    <name type="scientific">Tistrella bauzanensis</name>
    <dbReference type="NCBI Taxonomy" id="657419"/>
    <lineage>
        <taxon>Bacteria</taxon>
        <taxon>Pseudomonadati</taxon>
        <taxon>Pseudomonadota</taxon>
        <taxon>Alphaproteobacteria</taxon>
        <taxon>Geminicoccales</taxon>
        <taxon>Geminicoccaceae</taxon>
        <taxon>Tistrella</taxon>
    </lineage>
</organism>
<reference evidence="3" key="1">
    <citation type="journal article" date="2019" name="Int. J. Syst. Evol. Microbiol.">
        <title>The Global Catalogue of Microorganisms (GCM) 10K type strain sequencing project: providing services to taxonomists for standard genome sequencing and annotation.</title>
        <authorList>
            <consortium name="The Broad Institute Genomics Platform"/>
            <consortium name="The Broad Institute Genome Sequencing Center for Infectious Disease"/>
            <person name="Wu L."/>
            <person name="Ma J."/>
        </authorList>
    </citation>
    <scope>NUCLEOTIDE SEQUENCE [LARGE SCALE GENOMIC DNA]</scope>
    <source>
        <strain evidence="3">CGMCC 1.10188</strain>
    </source>
</reference>
<dbReference type="Pfam" id="PF01575">
    <property type="entry name" value="MaoC_dehydratas"/>
    <property type="match status" value="1"/>
</dbReference>
<dbReference type="InterPro" id="IPR029069">
    <property type="entry name" value="HotDog_dom_sf"/>
</dbReference>
<comment type="caution">
    <text evidence="2">The sequence shown here is derived from an EMBL/GenBank/DDBJ whole genome shotgun (WGS) entry which is preliminary data.</text>
</comment>
<name>A0ABQ1J246_9PROT</name>
<evidence type="ECO:0000259" key="1">
    <source>
        <dbReference type="Pfam" id="PF01575"/>
    </source>
</evidence>
<proteinExistence type="predicted"/>
<accession>A0ABQ1J246</accession>
<dbReference type="Proteomes" id="UP000603352">
    <property type="component" value="Unassembled WGS sequence"/>
</dbReference>
<feature type="domain" description="MaoC-like" evidence="1">
    <location>
        <begin position="14"/>
        <end position="102"/>
    </location>
</feature>
<dbReference type="EMBL" id="BMDZ01000077">
    <property type="protein sequence ID" value="GGB58253.1"/>
    <property type="molecule type" value="Genomic_DNA"/>
</dbReference>
<protein>
    <recommendedName>
        <fullName evidence="1">MaoC-like domain-containing protein</fullName>
    </recommendedName>
</protein>
<dbReference type="PANTHER" id="PTHR43841">
    <property type="entry name" value="3-HYDROXYACYL-THIOESTER DEHYDRATASE HTDX-RELATED"/>
    <property type="match status" value="1"/>
</dbReference>
<dbReference type="InterPro" id="IPR002539">
    <property type="entry name" value="MaoC-like_dom"/>
</dbReference>
<evidence type="ECO:0000313" key="3">
    <source>
        <dbReference type="Proteomes" id="UP000603352"/>
    </source>
</evidence>
<evidence type="ECO:0000313" key="2">
    <source>
        <dbReference type="EMBL" id="GGB58253.1"/>
    </source>
</evidence>
<dbReference type="SUPFAM" id="SSF54637">
    <property type="entry name" value="Thioesterase/thiol ester dehydrase-isomerase"/>
    <property type="match status" value="1"/>
</dbReference>
<dbReference type="RefSeq" id="WP_188581948.1">
    <property type="nucleotide sequence ID" value="NZ_BMDZ01000077.1"/>
</dbReference>
<dbReference type="PANTHER" id="PTHR43841:SF3">
    <property type="entry name" value="(3R)-HYDROXYACYL-ACP DEHYDRATASE SUBUNIT HADB"/>
    <property type="match status" value="1"/>
</dbReference>
<gene>
    <name evidence="2" type="ORF">GCM10011505_43900</name>
</gene>
<keyword evidence="3" id="KW-1185">Reference proteome</keyword>
<dbReference type="Gene3D" id="3.10.129.10">
    <property type="entry name" value="Hotdog Thioesterase"/>
    <property type="match status" value="1"/>
</dbReference>